<dbReference type="Proteomes" id="UP000000329">
    <property type="component" value="Chromosome"/>
</dbReference>
<evidence type="ECO:0000256" key="1">
    <source>
        <dbReference type="ARBA" id="ARBA00004370"/>
    </source>
</evidence>
<dbReference type="CDD" id="cd11386">
    <property type="entry name" value="MCP_signal"/>
    <property type="match status" value="1"/>
</dbReference>
<dbReference type="GO" id="GO:0004888">
    <property type="term" value="F:transmembrane signaling receptor activity"/>
    <property type="evidence" value="ECO:0007669"/>
    <property type="project" value="InterPro"/>
</dbReference>
<dbReference type="Gene3D" id="1.10.287.950">
    <property type="entry name" value="Methyl-accepting chemotaxis protein"/>
    <property type="match status" value="1"/>
</dbReference>
<dbReference type="eggNOG" id="COG0840">
    <property type="taxonomic scope" value="Bacteria"/>
</dbReference>
<accession>D8IR72</accession>
<dbReference type="SMART" id="SM00283">
    <property type="entry name" value="MA"/>
    <property type="match status" value="1"/>
</dbReference>
<proteinExistence type="inferred from homology"/>
<dbReference type="InterPro" id="IPR004089">
    <property type="entry name" value="MCPsignal_dom"/>
</dbReference>
<dbReference type="SUPFAM" id="SSF58104">
    <property type="entry name" value="Methyl-accepting chemotaxis protein (MCP) signaling domain"/>
    <property type="match status" value="1"/>
</dbReference>
<dbReference type="InterPro" id="IPR051310">
    <property type="entry name" value="MCP_chemotaxis"/>
</dbReference>
<dbReference type="KEGG" id="hse:Hsero_3720"/>
<evidence type="ECO:0000256" key="3">
    <source>
        <dbReference type="ARBA" id="ARBA00029447"/>
    </source>
</evidence>
<dbReference type="PROSITE" id="PS50111">
    <property type="entry name" value="CHEMOTAXIS_TRANSDUC_2"/>
    <property type="match status" value="1"/>
</dbReference>
<comment type="similarity">
    <text evidence="3">Belongs to the methyl-accepting chemotaxis (MCP) protein family.</text>
</comment>
<comment type="subcellular location">
    <subcellularLocation>
        <location evidence="1">Membrane</location>
    </subcellularLocation>
</comment>
<dbReference type="GO" id="GO:0006935">
    <property type="term" value="P:chemotaxis"/>
    <property type="evidence" value="ECO:0007669"/>
    <property type="project" value="InterPro"/>
</dbReference>
<feature type="transmembrane region" description="Helical" evidence="5">
    <location>
        <begin position="21"/>
        <end position="43"/>
    </location>
</feature>
<keyword evidence="2" id="KW-0488">Methylation</keyword>
<dbReference type="Pfam" id="PF00015">
    <property type="entry name" value="MCPsignal"/>
    <property type="match status" value="1"/>
</dbReference>
<evidence type="ECO:0000259" key="6">
    <source>
        <dbReference type="PROSITE" id="PS50111"/>
    </source>
</evidence>
<dbReference type="PANTHER" id="PTHR43531:SF14">
    <property type="entry name" value="METHYL-ACCEPTING CHEMOTAXIS PROTEIN I-RELATED"/>
    <property type="match status" value="1"/>
</dbReference>
<dbReference type="STRING" id="757424.Hsero_3720"/>
<keyword evidence="8" id="KW-1185">Reference proteome</keyword>
<feature type="transmembrane region" description="Helical" evidence="5">
    <location>
        <begin position="190"/>
        <end position="216"/>
    </location>
</feature>
<keyword evidence="5" id="KW-1133">Transmembrane helix</keyword>
<keyword evidence="5" id="KW-0472">Membrane</keyword>
<feature type="domain" description="Methyl-accepting transducer" evidence="6">
    <location>
        <begin position="278"/>
        <end position="507"/>
    </location>
</feature>
<dbReference type="HOGENOM" id="CLU_000445_107_16_4"/>
<evidence type="ECO:0000256" key="2">
    <source>
        <dbReference type="ARBA" id="ARBA00022481"/>
    </source>
</evidence>
<evidence type="ECO:0000256" key="5">
    <source>
        <dbReference type="SAM" id="Phobius"/>
    </source>
</evidence>
<dbReference type="GO" id="GO:0005886">
    <property type="term" value="C:plasma membrane"/>
    <property type="evidence" value="ECO:0007669"/>
    <property type="project" value="TreeGrafter"/>
</dbReference>
<evidence type="ECO:0000313" key="8">
    <source>
        <dbReference type="Proteomes" id="UP000000329"/>
    </source>
</evidence>
<dbReference type="AlphaFoldDB" id="D8IR72"/>
<dbReference type="PANTHER" id="PTHR43531">
    <property type="entry name" value="PROTEIN ICFG"/>
    <property type="match status" value="1"/>
</dbReference>
<protein>
    <submittedName>
        <fullName evidence="7">Methyl-accepting chemotaxis transducer transmembrane protein</fullName>
    </submittedName>
</protein>
<sequence length="553" mass="58475">MINSEGTSMSGFKNMKIGTKLSLGFALLLTLTIILAGISLFSINRLTGSIKAADDVQVERLLPLYLAREALDQTGLAARNAYVFRTEADAQKELAIVDEQKQIYLKALKDMEPHFVGHKGFDKVRTGLLQMAEELKRPRIYRESGKMEEFRDFLVNECSPLRRQIVLDINKVIEEADADNIKAHQTTVDMAAMASSLVAVLTGIVAVISALVAFVITRSLLKQLGGEPAYAADIAQQIASGDLTADVDAKPGDTTSLLFAIKKMRDNLAAIVGKVREGTHAIEQASAEIATGNMDLSSRTEQQAGALEETASAMEELMSTVKQNADNARQASQLAVSASDVASQGGQVVGQVVSTMEGINASSRKIVDIISVIDGIAFQTNILALNAAVEAARAGEQGRGFAVVASEVRSLAQRSATAAKEITDLINDSVGQIEQGSSLVGQAGATMENVVTSVKRVTDVVAEISHASQEQSHGIAQVNLAITHMDEATQQNSALVEEAAAAANSMKTQAEQLAGLVSTFKLAHSPAPGPVSAVVGAMGRRANLPVGRSLALK</sequence>
<keyword evidence="4" id="KW-0807">Transducer</keyword>
<dbReference type="GO" id="GO:0007165">
    <property type="term" value="P:signal transduction"/>
    <property type="evidence" value="ECO:0007669"/>
    <property type="project" value="UniProtKB-KW"/>
</dbReference>
<organism evidence="7 8">
    <name type="scientific">Herbaspirillum seropedicae (strain SmR1)</name>
    <dbReference type="NCBI Taxonomy" id="757424"/>
    <lineage>
        <taxon>Bacteria</taxon>
        <taxon>Pseudomonadati</taxon>
        <taxon>Pseudomonadota</taxon>
        <taxon>Betaproteobacteria</taxon>
        <taxon>Burkholderiales</taxon>
        <taxon>Oxalobacteraceae</taxon>
        <taxon>Herbaspirillum</taxon>
    </lineage>
</organism>
<dbReference type="EMBL" id="CP002039">
    <property type="protein sequence ID" value="ADJ65198.1"/>
    <property type="molecule type" value="Genomic_DNA"/>
</dbReference>
<reference evidence="7 8" key="1">
    <citation type="submission" date="2010-04" db="EMBL/GenBank/DDBJ databases">
        <title>The genome of Herbaspirillum seropedicae SmR1, an endophytic, nitrogen-fixing, plant-growth promoting beta-Proteobacteria.</title>
        <authorList>
            <person name="Pedrosa F.O."/>
            <person name="Monteiro R.A."/>
            <person name="Wassem R."/>
            <person name="Cruz L.M."/>
            <person name="Ayub R.A."/>
            <person name="Colauto N.B."/>
            <person name="Fernandez M.A."/>
            <person name="Fungaro M.H.P."/>
            <person name="Grisard E.C."/>
            <person name="Hungria M."/>
            <person name="Madeira H.M.F."/>
            <person name="Nodari R.O."/>
            <person name="Osaku C.A."/>
            <person name="Petzl-Erler M.L."/>
            <person name="Terenzi H."/>
            <person name="Vieira L.G.E."/>
            <person name="Almeida M.I.M."/>
            <person name="Alves L.R."/>
            <person name="Arantes O.M.N."/>
            <person name="Balsanelli E."/>
            <person name="Barcellos F.G."/>
            <person name="Baura V.A."/>
            <person name="Binde D.R."/>
            <person name="Campo R.J."/>
            <person name="Chubatsu L.S."/>
            <person name="Chueire L.M.O."/>
            <person name="Ciferri R.R."/>
            <person name="Correa L.C."/>
            <person name="da Conceicao Silva J.L."/>
            <person name="Dabul A.N.G."/>
            <person name="Dambros B.P."/>
            <person name="Faoro H."/>
            <person name="Favetti A."/>
            <person name="Friedermann G."/>
            <person name="Furlaneto M.C."/>
            <person name="Gasques L.S."/>
            <person name="Gimenes C.C.T."/>
            <person name="Gioppo N.M.R."/>
            <person name="Glienke-Blanco C."/>
            <person name="Godoy L.P."/>
            <person name="Guerra M.P."/>
            <person name="Karp S."/>
            <person name="Kava-Cordeiro V."/>
            <person name="Margarido V.P."/>
            <person name="Mathioni S.M."/>
            <person name="Menck-Soares M.A."/>
            <person name="Murace N.K."/>
            <person name="Nicolas M.F."/>
            <person name="Oliveira C.E.C."/>
            <person name="Pagnan N.A.B."/>
            <person name="Pamphile J.A."/>
            <person name="Patussi E.V."/>
            <person name="Pereira L.F.P."/>
            <person name="Pereira-Ferrari L."/>
            <person name="Pinto F.G.S."/>
            <person name="Precoma C."/>
            <person name="Prioli A.J."/>
            <person name="Prioli S.M.A.P."/>
            <person name="Raittz R.T."/>
            <person name="Ramos H.J.O."/>
            <person name="Ribeiro E.M.S.F."/>
            <person name="Rigo L.U."/>
            <person name="Rocha C.L.M.S.C."/>
            <person name="Rocha S.N."/>
            <person name="Santos K."/>
            <person name="Satori D."/>
            <person name="Silva A.G."/>
            <person name="Simao R.C.G."/>
            <person name="Soares M.A.M."/>
            <person name="Souza E.M."/>
            <person name="Steffens M.B.R."/>
            <person name="Steindel M."/>
            <person name="Tadra-Sfeir M.Z."/>
            <person name="Takahashi E.K."/>
            <person name="Torres R.A."/>
            <person name="Valle J.S."/>
            <person name="Vernal J.I."/>
            <person name="Vilas-Boas L.A."/>
            <person name="Watanabe M.A.E."/>
            <person name="Weiss V.A."/>
            <person name="Yates M.A."/>
            <person name="Souza E.M."/>
        </authorList>
    </citation>
    <scope>NUCLEOTIDE SEQUENCE [LARGE SCALE GENOMIC DNA]</scope>
    <source>
        <strain evidence="7 8">SmR1</strain>
    </source>
</reference>
<dbReference type="InterPro" id="IPR004090">
    <property type="entry name" value="Chemotax_Me-accpt_rcpt"/>
</dbReference>
<gene>
    <name evidence="7" type="ordered locus">Hsero_3720</name>
</gene>
<name>D8IR72_HERSS</name>
<dbReference type="PRINTS" id="PR00260">
    <property type="entry name" value="CHEMTRNSDUCR"/>
</dbReference>
<evidence type="ECO:0000313" key="7">
    <source>
        <dbReference type="EMBL" id="ADJ65198.1"/>
    </source>
</evidence>
<dbReference type="FunFam" id="1.10.287.950:FF:000001">
    <property type="entry name" value="Methyl-accepting chemotaxis sensory transducer"/>
    <property type="match status" value="1"/>
</dbReference>
<evidence type="ECO:0000256" key="4">
    <source>
        <dbReference type="PROSITE-ProRule" id="PRU00284"/>
    </source>
</evidence>
<keyword evidence="5 7" id="KW-0812">Transmembrane</keyword>